<sequence length="143" mass="16021">MDTNLLLRSIQATHPMHQEAAGAIGILLQGDDEVCLCSQNLIEFWNVCTRPLAKNGLGMSVEQADAELTRLEGIFSLLPDLPAVYPHWRRLVRLYQVRGVNVHDTRLVAVMLASNLTHILTYNAADFRRFSEITVVHPSEITS</sequence>
<evidence type="ECO:0000313" key="2">
    <source>
        <dbReference type="EMBL" id="MDJ1185865.1"/>
    </source>
</evidence>
<feature type="domain" description="PIN" evidence="1">
    <location>
        <begin position="2"/>
        <end position="131"/>
    </location>
</feature>
<dbReference type="EMBL" id="JAQOSQ010000056">
    <property type="protein sequence ID" value="MDJ1185865.1"/>
    <property type="molecule type" value="Genomic_DNA"/>
</dbReference>
<dbReference type="Gene3D" id="3.40.50.1010">
    <property type="entry name" value="5'-nuclease"/>
    <property type="match status" value="1"/>
</dbReference>
<dbReference type="InterPro" id="IPR002716">
    <property type="entry name" value="PIN_dom"/>
</dbReference>
<evidence type="ECO:0000313" key="3">
    <source>
        <dbReference type="Proteomes" id="UP001232992"/>
    </source>
</evidence>
<comment type="caution">
    <text evidence="2">The sequence shown here is derived from an EMBL/GenBank/DDBJ whole genome shotgun (WGS) entry which is preliminary data.</text>
</comment>
<protein>
    <submittedName>
        <fullName evidence="2">Type II toxin-antitoxin system VapC family toxin</fullName>
    </submittedName>
</protein>
<dbReference type="InterPro" id="IPR029060">
    <property type="entry name" value="PIN-like_dom_sf"/>
</dbReference>
<name>A0ABT7C324_9CYAN</name>
<dbReference type="Proteomes" id="UP001232992">
    <property type="component" value="Unassembled WGS sequence"/>
</dbReference>
<dbReference type="Pfam" id="PF01850">
    <property type="entry name" value="PIN"/>
    <property type="match status" value="1"/>
</dbReference>
<dbReference type="SUPFAM" id="SSF88723">
    <property type="entry name" value="PIN domain-like"/>
    <property type="match status" value="1"/>
</dbReference>
<accession>A0ABT7C324</accession>
<proteinExistence type="predicted"/>
<reference evidence="2 3" key="1">
    <citation type="submission" date="2023-01" db="EMBL/GenBank/DDBJ databases">
        <title>Novel diversity within Roseofilum (Cyanobacteria; Desertifilaceae) from marine benthic mats with descriptions of four novel species.</title>
        <authorList>
            <person name="Wang Y."/>
            <person name="Berthold D.E."/>
            <person name="Hu J."/>
            <person name="Lefler F.W."/>
            <person name="Laughinghouse H.D. IV."/>
        </authorList>
    </citation>
    <scope>NUCLEOTIDE SEQUENCE [LARGE SCALE GENOMIC DNA]</scope>
    <source>
        <strain evidence="2 3">BLCC-M143</strain>
    </source>
</reference>
<evidence type="ECO:0000259" key="1">
    <source>
        <dbReference type="Pfam" id="PF01850"/>
    </source>
</evidence>
<gene>
    <name evidence="2" type="ORF">PMH09_22035</name>
</gene>
<organism evidence="2 3">
    <name type="scientific">Roseofilum casamattae BLCC-M143</name>
    <dbReference type="NCBI Taxonomy" id="3022442"/>
    <lineage>
        <taxon>Bacteria</taxon>
        <taxon>Bacillati</taxon>
        <taxon>Cyanobacteriota</taxon>
        <taxon>Cyanophyceae</taxon>
        <taxon>Desertifilales</taxon>
        <taxon>Desertifilaceae</taxon>
        <taxon>Roseofilum</taxon>
        <taxon>Roseofilum casamattae</taxon>
    </lineage>
</organism>
<keyword evidence="3" id="KW-1185">Reference proteome</keyword>